<dbReference type="PANTHER" id="PTHR46438">
    <property type="entry name" value="ALPHA/BETA-HYDROLASES SUPERFAMILY PROTEIN"/>
    <property type="match status" value="1"/>
</dbReference>
<protein>
    <submittedName>
        <fullName evidence="2">Alpha/beta hydrolase</fullName>
    </submittedName>
</protein>
<dbReference type="InterPro" id="IPR029058">
    <property type="entry name" value="AB_hydrolase_fold"/>
</dbReference>
<dbReference type="InterPro" id="IPR000073">
    <property type="entry name" value="AB_hydrolase_1"/>
</dbReference>
<dbReference type="PANTHER" id="PTHR46438:SF11">
    <property type="entry name" value="LIPASE-RELATED"/>
    <property type="match status" value="1"/>
</dbReference>
<accession>A0A7H8NHG1</accession>
<dbReference type="PRINTS" id="PR00111">
    <property type="entry name" value="ABHYDROLASE"/>
</dbReference>
<dbReference type="Gene3D" id="3.40.50.1820">
    <property type="entry name" value="alpha/beta hydrolase"/>
    <property type="match status" value="1"/>
</dbReference>
<dbReference type="AlphaFoldDB" id="A0A7H8NHG1"/>
<dbReference type="GO" id="GO:0016787">
    <property type="term" value="F:hydrolase activity"/>
    <property type="evidence" value="ECO:0007669"/>
    <property type="project" value="UniProtKB-KW"/>
</dbReference>
<organism evidence="2 3">
    <name type="scientific">Streptomyces buecherae</name>
    <dbReference type="NCBI Taxonomy" id="2763006"/>
    <lineage>
        <taxon>Bacteria</taxon>
        <taxon>Bacillati</taxon>
        <taxon>Actinomycetota</taxon>
        <taxon>Actinomycetes</taxon>
        <taxon>Kitasatosporales</taxon>
        <taxon>Streptomycetaceae</taxon>
        <taxon>Streptomyces</taxon>
    </lineage>
</organism>
<feature type="domain" description="AB hydrolase-1" evidence="1">
    <location>
        <begin position="31"/>
        <end position="268"/>
    </location>
</feature>
<evidence type="ECO:0000259" key="1">
    <source>
        <dbReference type="Pfam" id="PF12697"/>
    </source>
</evidence>
<name>A0A7H8NHG1_9ACTN</name>
<dbReference type="RefSeq" id="WP_176165530.1">
    <property type="nucleotide sequence ID" value="NZ_CP054929.1"/>
</dbReference>
<evidence type="ECO:0000313" key="3">
    <source>
        <dbReference type="Proteomes" id="UP000509303"/>
    </source>
</evidence>
<dbReference type="EMBL" id="CP054929">
    <property type="protein sequence ID" value="QKW53826.1"/>
    <property type="molecule type" value="Genomic_DNA"/>
</dbReference>
<evidence type="ECO:0000313" key="2">
    <source>
        <dbReference type="EMBL" id="QKW53826.1"/>
    </source>
</evidence>
<reference evidence="2 3" key="1">
    <citation type="submission" date="2020-06" db="EMBL/GenBank/DDBJ databases">
        <title>Genome mining for natural products.</title>
        <authorList>
            <person name="Zhang B."/>
            <person name="Shi J."/>
            <person name="Ge H."/>
        </authorList>
    </citation>
    <scope>NUCLEOTIDE SEQUENCE [LARGE SCALE GENOMIC DNA]</scope>
    <source>
        <strain evidence="2 3">NA00687</strain>
    </source>
</reference>
<sequence length="303" mass="31552">MAETISFAHDTATGTVPLDIAYERRGAGPPVVLLHGIAHHWQAWEPVLSILATEREVIAVDLPGFGASAPLPAGVGYDLAGVVPVLAQLFRELGVERPHVVGNSLGGLLALELGRTGHARTVTALSPAGFWNEAERRYGFGVLRVMYRSARAMSDPFVTRVAQTAAGRAALVGAVYARPGKRAPERVVAEARAMREGVGFAPSLAAGRAVRYADDLADVPVTIAWGTADRVLLPQQGLRAKRVIPGARLIRLPRCGHVPMNDDPALVSRVILDATATAASAAPAPATATGRVADGAGALSSAP</sequence>
<dbReference type="SUPFAM" id="SSF53474">
    <property type="entry name" value="alpha/beta-Hydrolases"/>
    <property type="match status" value="1"/>
</dbReference>
<proteinExistence type="predicted"/>
<dbReference type="Proteomes" id="UP000509303">
    <property type="component" value="Chromosome"/>
</dbReference>
<keyword evidence="2" id="KW-0378">Hydrolase</keyword>
<gene>
    <name evidence="2" type="ORF">HUT08_34520</name>
</gene>
<keyword evidence="3" id="KW-1185">Reference proteome</keyword>
<dbReference type="Pfam" id="PF12697">
    <property type="entry name" value="Abhydrolase_6"/>
    <property type="match status" value="1"/>
</dbReference>